<dbReference type="AlphaFoldDB" id="A0A4V3G643"/>
<evidence type="ECO:0000256" key="4">
    <source>
        <dbReference type="ARBA" id="ARBA00023004"/>
    </source>
</evidence>
<dbReference type="RefSeq" id="WP_111571300.1">
    <property type="nucleotide sequence ID" value="NZ_QLME01000003.1"/>
</dbReference>
<name>A0A4V3G643_9FIRM</name>
<keyword evidence="2" id="KW-0479">Metal-binding</keyword>
<comment type="caution">
    <text evidence="6">The sequence shown here is derived from an EMBL/GenBank/DDBJ whole genome shotgun (WGS) entry which is preliminary data.</text>
</comment>
<dbReference type="Pfam" id="PF12831">
    <property type="entry name" value="FAD_oxidored"/>
    <property type="match status" value="1"/>
</dbReference>
<keyword evidence="3" id="KW-0560">Oxidoreductase</keyword>
<dbReference type="PANTHER" id="PTHR43498">
    <property type="entry name" value="FERREDOXIN:COB-COM HETERODISULFIDE REDUCTASE SUBUNIT A"/>
    <property type="match status" value="1"/>
</dbReference>
<dbReference type="InterPro" id="IPR039650">
    <property type="entry name" value="HdrA-like"/>
</dbReference>
<reference evidence="6 7" key="1">
    <citation type="submission" date="2019-03" db="EMBL/GenBank/DDBJ databases">
        <title>Subsurface microbial communities from deep shales in Ohio and West Virginia, USA.</title>
        <authorList>
            <person name="Wrighton K."/>
        </authorList>
    </citation>
    <scope>NUCLEOTIDE SEQUENCE [LARGE SCALE GENOMIC DNA]</scope>
    <source>
        <strain evidence="6 7">MSL9.2</strain>
    </source>
</reference>
<dbReference type="GO" id="GO:0046872">
    <property type="term" value="F:metal ion binding"/>
    <property type="evidence" value="ECO:0007669"/>
    <property type="project" value="UniProtKB-KW"/>
</dbReference>
<dbReference type="EMBL" id="SODA01000003">
    <property type="protein sequence ID" value="TDW06998.1"/>
    <property type="molecule type" value="Genomic_DNA"/>
</dbReference>
<evidence type="ECO:0000256" key="5">
    <source>
        <dbReference type="ARBA" id="ARBA00023014"/>
    </source>
</evidence>
<keyword evidence="4" id="KW-0408">Iron</keyword>
<dbReference type="Proteomes" id="UP000294697">
    <property type="component" value="Unassembled WGS sequence"/>
</dbReference>
<proteinExistence type="predicted"/>
<evidence type="ECO:0000313" key="7">
    <source>
        <dbReference type="Proteomes" id="UP000294697"/>
    </source>
</evidence>
<organism evidence="6 7">
    <name type="scientific">Halanaerobium saccharolyticum</name>
    <dbReference type="NCBI Taxonomy" id="43595"/>
    <lineage>
        <taxon>Bacteria</taxon>
        <taxon>Bacillati</taxon>
        <taxon>Bacillota</taxon>
        <taxon>Clostridia</taxon>
        <taxon>Halanaerobiales</taxon>
        <taxon>Halanaerobiaceae</taxon>
        <taxon>Halanaerobium</taxon>
    </lineage>
</organism>
<keyword evidence="1" id="KW-0004">4Fe-4S</keyword>
<dbReference type="InterPro" id="IPR036188">
    <property type="entry name" value="FAD/NAD-bd_sf"/>
</dbReference>
<evidence type="ECO:0000256" key="2">
    <source>
        <dbReference type="ARBA" id="ARBA00022723"/>
    </source>
</evidence>
<evidence type="ECO:0000313" key="6">
    <source>
        <dbReference type="EMBL" id="TDW06998.1"/>
    </source>
</evidence>
<protein>
    <submittedName>
        <fullName evidence="6">FAD dependent oxidoreductase</fullName>
    </submittedName>
</protein>
<accession>A0A4V3G643</accession>
<dbReference type="GO" id="GO:0051539">
    <property type="term" value="F:4 iron, 4 sulfur cluster binding"/>
    <property type="evidence" value="ECO:0007669"/>
    <property type="project" value="UniProtKB-KW"/>
</dbReference>
<dbReference type="SUPFAM" id="SSF51905">
    <property type="entry name" value="FAD/NAD(P)-binding domain"/>
    <property type="match status" value="1"/>
</dbReference>
<dbReference type="OrthoDB" id="9759982at2"/>
<dbReference type="GO" id="GO:0016491">
    <property type="term" value="F:oxidoreductase activity"/>
    <property type="evidence" value="ECO:0007669"/>
    <property type="project" value="UniProtKB-KW"/>
</dbReference>
<sequence length="616" mass="69813">MLKENKKLLNIIITIFLLVIISSSIYAAESFKTEIVVFSAEPEGVAAAVAAAREGKEVILVMTREKPGGLMTYAALNFLDLNYDRNSNNINQGLFSEWHQKIGASISFSPQKAEAAFTEMLEGEQNIKIINSAELQEVQSKDNKIESIKVKKENNLYKLSAEIFIDASQDGDLAAAAEEDFFVGTADMNLKNSWMASTQILKFSEVEPEKLKKAVRNNRYQQSHFKDDHAWGFSNFGKSYQPRNQNLRLRGLNIVFIENDDSYEAYINALLLFNVDPLSESSILEAKNKAAEEAELILKYFQNKLAGFEKAELSDLPEELYRRESRHFLTEYQLKVKDLFRQKIFADSITIASYPLDYQAADHDYPGFVLFNPEYYAIPLRSLIARKNDNLMIVGRSSGYSSLAAASARVLPVGMNTAEAAAIAASEALNQDKKLLAITRDNQSLNKIRSQLNIDLEKYPSESPIIKEQKLLISLEKLLSWGITIGGYNNNFKLNIPPTEKEFTATILKIMQKKEAENLYEWVPGSLETLSSSQKLTTINALKLLLAAESQRVLEMESKEYFKKAKEMNLIPENLSTIFSKERIMTRKEMILLAAYYLDRFSAPSDLKYIRGEYFD</sequence>
<keyword evidence="5" id="KW-0411">Iron-sulfur</keyword>
<evidence type="ECO:0000256" key="1">
    <source>
        <dbReference type="ARBA" id="ARBA00022485"/>
    </source>
</evidence>
<evidence type="ECO:0000256" key="3">
    <source>
        <dbReference type="ARBA" id="ARBA00023002"/>
    </source>
</evidence>
<gene>
    <name evidence="6" type="ORF">C8C77_103128</name>
</gene>
<dbReference type="PANTHER" id="PTHR43498:SF1">
    <property type="entry name" value="COB--COM HETERODISULFIDE REDUCTASE IRON-SULFUR SUBUNIT A"/>
    <property type="match status" value="1"/>
</dbReference>